<organism evidence="3 4">
    <name type="scientific">Baudoinia panamericana (strain UAMH 10762)</name>
    <name type="common">Angels' share fungus</name>
    <name type="synonym">Baudoinia compniacensis (strain UAMH 10762)</name>
    <dbReference type="NCBI Taxonomy" id="717646"/>
    <lineage>
        <taxon>Eukaryota</taxon>
        <taxon>Fungi</taxon>
        <taxon>Dikarya</taxon>
        <taxon>Ascomycota</taxon>
        <taxon>Pezizomycotina</taxon>
        <taxon>Dothideomycetes</taxon>
        <taxon>Dothideomycetidae</taxon>
        <taxon>Mycosphaerellales</taxon>
        <taxon>Teratosphaeriaceae</taxon>
        <taxon>Baudoinia</taxon>
    </lineage>
</organism>
<dbReference type="Gene3D" id="3.40.630.30">
    <property type="match status" value="1"/>
</dbReference>
<dbReference type="RefSeq" id="XP_007677140.1">
    <property type="nucleotide sequence ID" value="XM_007678950.1"/>
</dbReference>
<dbReference type="SUPFAM" id="SSF55729">
    <property type="entry name" value="Acyl-CoA N-acyltransferases (Nat)"/>
    <property type="match status" value="1"/>
</dbReference>
<dbReference type="InterPro" id="IPR050769">
    <property type="entry name" value="NAT_camello-type"/>
</dbReference>
<keyword evidence="4" id="KW-1185">Reference proteome</keyword>
<dbReference type="GeneID" id="19109329"/>
<dbReference type="InterPro" id="IPR016181">
    <property type="entry name" value="Acyl_CoA_acyltransferase"/>
</dbReference>
<proteinExistence type="predicted"/>
<dbReference type="AlphaFoldDB" id="M2LN29"/>
<dbReference type="STRING" id="717646.M2LN29"/>
<dbReference type="HOGENOM" id="CLU_1481721_0_0_1"/>
<dbReference type="Proteomes" id="UP000011761">
    <property type="component" value="Unassembled WGS sequence"/>
</dbReference>
<evidence type="ECO:0000313" key="4">
    <source>
        <dbReference type="Proteomes" id="UP000011761"/>
    </source>
</evidence>
<keyword evidence="1" id="KW-0808">Transferase</keyword>
<dbReference type="InterPro" id="IPR000182">
    <property type="entry name" value="GNAT_dom"/>
</dbReference>
<dbReference type="GO" id="GO:0008080">
    <property type="term" value="F:N-acetyltransferase activity"/>
    <property type="evidence" value="ECO:0007669"/>
    <property type="project" value="InterPro"/>
</dbReference>
<dbReference type="EMBL" id="KB445556">
    <property type="protein sequence ID" value="EMC95747.1"/>
    <property type="molecule type" value="Genomic_DNA"/>
</dbReference>
<dbReference type="PANTHER" id="PTHR13947">
    <property type="entry name" value="GNAT FAMILY N-ACETYLTRANSFERASE"/>
    <property type="match status" value="1"/>
</dbReference>
<sequence>MSSAHTSLPLIVRKEEANGPLCQQFKEEMKTELSHLLGHRMQLPPEARPQLLPGGSVCLVAELDSCHEPQSQHSPKSVVGSLCLIPLQPGSGCAKNLPAQARVGEIKRVLTRPAYRRHGAQRVLLTANEDLARMELSLHLLVLETLHALPEAQKMYESYGWKRRETFGFYDATYSVCYEKWL</sequence>
<evidence type="ECO:0000259" key="2">
    <source>
        <dbReference type="PROSITE" id="PS51186"/>
    </source>
</evidence>
<gene>
    <name evidence="3" type="ORF">BAUCODRAFT_157149</name>
</gene>
<dbReference type="PANTHER" id="PTHR13947:SF37">
    <property type="entry name" value="LD18367P"/>
    <property type="match status" value="1"/>
</dbReference>
<evidence type="ECO:0000256" key="1">
    <source>
        <dbReference type="ARBA" id="ARBA00022679"/>
    </source>
</evidence>
<name>M2LN29_BAUPA</name>
<protein>
    <recommendedName>
        <fullName evidence="2">N-acetyltransferase domain-containing protein</fullName>
    </recommendedName>
</protein>
<dbReference type="PROSITE" id="PS51186">
    <property type="entry name" value="GNAT"/>
    <property type="match status" value="1"/>
</dbReference>
<reference evidence="3 4" key="1">
    <citation type="journal article" date="2012" name="PLoS Pathog.">
        <title>Diverse lifestyles and strategies of plant pathogenesis encoded in the genomes of eighteen Dothideomycetes fungi.</title>
        <authorList>
            <person name="Ohm R.A."/>
            <person name="Feau N."/>
            <person name="Henrissat B."/>
            <person name="Schoch C.L."/>
            <person name="Horwitz B.A."/>
            <person name="Barry K.W."/>
            <person name="Condon B.J."/>
            <person name="Copeland A.C."/>
            <person name="Dhillon B."/>
            <person name="Glaser F."/>
            <person name="Hesse C.N."/>
            <person name="Kosti I."/>
            <person name="LaButti K."/>
            <person name="Lindquist E.A."/>
            <person name="Lucas S."/>
            <person name="Salamov A.A."/>
            <person name="Bradshaw R.E."/>
            <person name="Ciuffetti L."/>
            <person name="Hamelin R.C."/>
            <person name="Kema G.H.J."/>
            <person name="Lawrence C."/>
            <person name="Scott J.A."/>
            <person name="Spatafora J.W."/>
            <person name="Turgeon B.G."/>
            <person name="de Wit P.J.G.M."/>
            <person name="Zhong S."/>
            <person name="Goodwin S.B."/>
            <person name="Grigoriev I.V."/>
        </authorList>
    </citation>
    <scope>NUCLEOTIDE SEQUENCE [LARGE SCALE GENOMIC DNA]</scope>
    <source>
        <strain evidence="3 4">UAMH 10762</strain>
    </source>
</reference>
<feature type="domain" description="N-acetyltransferase" evidence="2">
    <location>
        <begin position="27"/>
        <end position="182"/>
    </location>
</feature>
<evidence type="ECO:0000313" key="3">
    <source>
        <dbReference type="EMBL" id="EMC95747.1"/>
    </source>
</evidence>
<dbReference type="Pfam" id="PF00583">
    <property type="entry name" value="Acetyltransf_1"/>
    <property type="match status" value="1"/>
</dbReference>
<dbReference type="KEGG" id="bcom:BAUCODRAFT_157149"/>
<accession>M2LN29</accession>